<reference evidence="2 3" key="1">
    <citation type="journal article" date="2021" name="BMC Genomics">
        <title>Datura genome reveals duplications of psychoactive alkaloid biosynthetic genes and high mutation rate following tissue culture.</title>
        <authorList>
            <person name="Rajewski A."/>
            <person name="Carter-House D."/>
            <person name="Stajich J."/>
            <person name="Litt A."/>
        </authorList>
    </citation>
    <scope>NUCLEOTIDE SEQUENCE [LARGE SCALE GENOMIC DNA]</scope>
    <source>
        <strain evidence="2">AR-01</strain>
    </source>
</reference>
<evidence type="ECO:0000313" key="2">
    <source>
        <dbReference type="EMBL" id="MCD7458275.1"/>
    </source>
</evidence>
<evidence type="ECO:0000256" key="1">
    <source>
        <dbReference type="SAM" id="MobiDB-lite"/>
    </source>
</evidence>
<feature type="compositionally biased region" description="Basic and acidic residues" evidence="1">
    <location>
        <begin position="41"/>
        <end position="57"/>
    </location>
</feature>
<feature type="compositionally biased region" description="Gly residues" evidence="1">
    <location>
        <begin position="26"/>
        <end position="36"/>
    </location>
</feature>
<proteinExistence type="predicted"/>
<dbReference type="Proteomes" id="UP000823775">
    <property type="component" value="Unassembled WGS sequence"/>
</dbReference>
<organism evidence="2 3">
    <name type="scientific">Datura stramonium</name>
    <name type="common">Jimsonweed</name>
    <name type="synonym">Common thornapple</name>
    <dbReference type="NCBI Taxonomy" id="4076"/>
    <lineage>
        <taxon>Eukaryota</taxon>
        <taxon>Viridiplantae</taxon>
        <taxon>Streptophyta</taxon>
        <taxon>Embryophyta</taxon>
        <taxon>Tracheophyta</taxon>
        <taxon>Spermatophyta</taxon>
        <taxon>Magnoliopsida</taxon>
        <taxon>eudicotyledons</taxon>
        <taxon>Gunneridae</taxon>
        <taxon>Pentapetalae</taxon>
        <taxon>asterids</taxon>
        <taxon>lamiids</taxon>
        <taxon>Solanales</taxon>
        <taxon>Solanaceae</taxon>
        <taxon>Solanoideae</taxon>
        <taxon>Datureae</taxon>
        <taxon>Datura</taxon>
    </lineage>
</organism>
<evidence type="ECO:0000313" key="3">
    <source>
        <dbReference type="Proteomes" id="UP000823775"/>
    </source>
</evidence>
<dbReference type="EMBL" id="JACEIK010000510">
    <property type="protein sequence ID" value="MCD7458275.1"/>
    <property type="molecule type" value="Genomic_DNA"/>
</dbReference>
<name>A0ABS8SHI3_DATST</name>
<sequence length="109" mass="11781">MRVCAALKQMVRKRGLKEVEEESSEGGHGVSPGGPLGLVVRQDEEKRKKREKGEFGGRDLGVGGVRPEQDWMSEGEGEGDGCEVLWVVSSGSGERGRIGEGDDRPSEKK</sequence>
<feature type="compositionally biased region" description="Basic and acidic residues" evidence="1">
    <location>
        <begin position="94"/>
        <end position="109"/>
    </location>
</feature>
<keyword evidence="3" id="KW-1185">Reference proteome</keyword>
<feature type="compositionally biased region" description="Acidic residues" evidence="1">
    <location>
        <begin position="71"/>
        <end position="81"/>
    </location>
</feature>
<comment type="caution">
    <text evidence="2">The sequence shown here is derived from an EMBL/GenBank/DDBJ whole genome shotgun (WGS) entry which is preliminary data.</text>
</comment>
<accession>A0ABS8SHI3</accession>
<gene>
    <name evidence="2" type="ORF">HAX54_037775</name>
</gene>
<protein>
    <submittedName>
        <fullName evidence="2">Uncharacterized protein</fullName>
    </submittedName>
</protein>
<feature type="region of interest" description="Disordered" evidence="1">
    <location>
        <begin position="17"/>
        <end position="109"/>
    </location>
</feature>